<sequence length="257" mass="28552">MSLASEHKVSLAPFVQHGSIAVIRYIFLASVAGSLFQEMGETSLLAGGCVSSIAKNEIFFDNEEEANGNFAPEGSDSMSEEADDEHLNSCNAGAKEEVPRPIAKSSIGTFSIKDILGKKIDSSPKPTGRRPRKPGIDRKPRQAYTSKQLERLESEFKMDKYLSVSKRMELSSTLNLTEVQIKTWFQNRRTKWKKQMTAKVKQAQRQGLLPPFPFPAPLFSPSYLPTGSANVSVPTTFNLIPNLFPWEILNEIPDAKD</sequence>
<dbReference type="PANTHER" id="PTHR24333">
    <property type="entry name" value="HOMEO BOX HB9 LIKE A-RELATED"/>
    <property type="match status" value="1"/>
</dbReference>
<comment type="subcellular location">
    <subcellularLocation>
        <location evidence="1 5 6">Nucleus</location>
    </subcellularLocation>
</comment>
<dbReference type="CDD" id="cd00086">
    <property type="entry name" value="homeodomain"/>
    <property type="match status" value="1"/>
</dbReference>
<dbReference type="GO" id="GO:0005634">
    <property type="term" value="C:nucleus"/>
    <property type="evidence" value="ECO:0007669"/>
    <property type="project" value="UniProtKB-SubCell"/>
</dbReference>
<evidence type="ECO:0000256" key="5">
    <source>
        <dbReference type="PROSITE-ProRule" id="PRU00108"/>
    </source>
</evidence>
<dbReference type="InterPro" id="IPR001356">
    <property type="entry name" value="HD"/>
</dbReference>
<evidence type="ECO:0000256" key="2">
    <source>
        <dbReference type="ARBA" id="ARBA00023125"/>
    </source>
</evidence>
<dbReference type="PROSITE" id="PS00027">
    <property type="entry name" value="HOMEOBOX_1"/>
    <property type="match status" value="1"/>
</dbReference>
<name>A0A7R8WL50_9CRUS</name>
<dbReference type="PRINTS" id="PR00024">
    <property type="entry name" value="HOMEOBOX"/>
</dbReference>
<dbReference type="SMART" id="SM00389">
    <property type="entry name" value="HOX"/>
    <property type="match status" value="1"/>
</dbReference>
<protein>
    <submittedName>
        <fullName evidence="7">Uncharacterized protein</fullName>
    </submittedName>
</protein>
<reference evidence="7" key="1">
    <citation type="submission" date="2020-11" db="EMBL/GenBank/DDBJ databases">
        <authorList>
            <person name="Tran Van P."/>
        </authorList>
    </citation>
    <scope>NUCLEOTIDE SEQUENCE</scope>
</reference>
<evidence type="ECO:0000256" key="3">
    <source>
        <dbReference type="ARBA" id="ARBA00023155"/>
    </source>
</evidence>
<evidence type="ECO:0000256" key="4">
    <source>
        <dbReference type="ARBA" id="ARBA00023242"/>
    </source>
</evidence>
<accession>A0A7R8WL50</accession>
<dbReference type="PROSITE" id="PS50071">
    <property type="entry name" value="HOMEOBOX_2"/>
    <property type="match status" value="1"/>
</dbReference>
<dbReference type="Pfam" id="PF00046">
    <property type="entry name" value="Homeodomain"/>
    <property type="match status" value="1"/>
</dbReference>
<dbReference type="OrthoDB" id="6159439at2759"/>
<keyword evidence="3 5" id="KW-0371">Homeobox</keyword>
<keyword evidence="4 5" id="KW-0539">Nucleus</keyword>
<dbReference type="GO" id="GO:0003677">
    <property type="term" value="F:DNA binding"/>
    <property type="evidence" value="ECO:0007669"/>
    <property type="project" value="UniProtKB-UniRule"/>
</dbReference>
<dbReference type="InterPro" id="IPR009057">
    <property type="entry name" value="Homeodomain-like_sf"/>
</dbReference>
<dbReference type="EMBL" id="OB663112">
    <property type="protein sequence ID" value="CAD7230996.1"/>
    <property type="molecule type" value="Genomic_DNA"/>
</dbReference>
<evidence type="ECO:0000256" key="1">
    <source>
        <dbReference type="ARBA" id="ARBA00004123"/>
    </source>
</evidence>
<dbReference type="PANTHER" id="PTHR24333:SF9">
    <property type="entry name" value="HOMEOBOX DOMAIN-CONTAINING PROTEIN"/>
    <property type="match status" value="1"/>
</dbReference>
<dbReference type="SUPFAM" id="SSF46689">
    <property type="entry name" value="Homeodomain-like"/>
    <property type="match status" value="1"/>
</dbReference>
<dbReference type="InterPro" id="IPR020479">
    <property type="entry name" value="HD_metazoa"/>
</dbReference>
<gene>
    <name evidence="7" type="ORF">CTOB1V02_LOCUS8851</name>
</gene>
<keyword evidence="2 5" id="KW-0238">DNA-binding</keyword>
<dbReference type="InterPro" id="IPR050848">
    <property type="entry name" value="Homeobox_TF"/>
</dbReference>
<dbReference type="InterPro" id="IPR017970">
    <property type="entry name" value="Homeobox_CS"/>
</dbReference>
<dbReference type="GO" id="GO:0000981">
    <property type="term" value="F:DNA-binding transcription factor activity, RNA polymerase II-specific"/>
    <property type="evidence" value="ECO:0007669"/>
    <property type="project" value="InterPro"/>
</dbReference>
<proteinExistence type="predicted"/>
<feature type="DNA-binding region" description="Homeobox" evidence="5">
    <location>
        <begin position="137"/>
        <end position="196"/>
    </location>
</feature>
<evidence type="ECO:0000313" key="7">
    <source>
        <dbReference type="EMBL" id="CAD7230996.1"/>
    </source>
</evidence>
<evidence type="ECO:0000256" key="6">
    <source>
        <dbReference type="RuleBase" id="RU000682"/>
    </source>
</evidence>
<organism evidence="7">
    <name type="scientific">Cyprideis torosa</name>
    <dbReference type="NCBI Taxonomy" id="163714"/>
    <lineage>
        <taxon>Eukaryota</taxon>
        <taxon>Metazoa</taxon>
        <taxon>Ecdysozoa</taxon>
        <taxon>Arthropoda</taxon>
        <taxon>Crustacea</taxon>
        <taxon>Oligostraca</taxon>
        <taxon>Ostracoda</taxon>
        <taxon>Podocopa</taxon>
        <taxon>Podocopida</taxon>
        <taxon>Cytherocopina</taxon>
        <taxon>Cytheroidea</taxon>
        <taxon>Cytherideidae</taxon>
        <taxon>Cyprideis</taxon>
    </lineage>
</organism>
<dbReference type="Gene3D" id="1.10.10.60">
    <property type="entry name" value="Homeodomain-like"/>
    <property type="match status" value="1"/>
</dbReference>
<dbReference type="AlphaFoldDB" id="A0A7R8WL50"/>